<feature type="compositionally biased region" description="Basic and acidic residues" evidence="4">
    <location>
        <begin position="1211"/>
        <end position="1230"/>
    </location>
</feature>
<evidence type="ECO:0000256" key="3">
    <source>
        <dbReference type="ARBA" id="ARBA00022737"/>
    </source>
</evidence>
<dbReference type="Gene3D" id="3.80.10.10">
    <property type="entry name" value="Ribonuclease Inhibitor"/>
    <property type="match status" value="9"/>
</dbReference>
<organism evidence="6 7">
    <name type="scientific">Bursaphelenchus okinawaensis</name>
    <dbReference type="NCBI Taxonomy" id="465554"/>
    <lineage>
        <taxon>Eukaryota</taxon>
        <taxon>Metazoa</taxon>
        <taxon>Ecdysozoa</taxon>
        <taxon>Nematoda</taxon>
        <taxon>Chromadorea</taxon>
        <taxon>Rhabditida</taxon>
        <taxon>Tylenchina</taxon>
        <taxon>Tylenchomorpha</taxon>
        <taxon>Aphelenchoidea</taxon>
        <taxon>Aphelenchoididae</taxon>
        <taxon>Bursaphelenchus</taxon>
    </lineage>
</organism>
<dbReference type="EMBL" id="CAJFDH010000002">
    <property type="protein sequence ID" value="CAD5211200.1"/>
    <property type="molecule type" value="Genomic_DNA"/>
</dbReference>
<accession>A0A811K843</accession>
<evidence type="ECO:0008006" key="8">
    <source>
        <dbReference type="Google" id="ProtNLM"/>
    </source>
</evidence>
<keyword evidence="3" id="KW-0677">Repeat</keyword>
<dbReference type="SMART" id="SM00368">
    <property type="entry name" value="LRR_RI"/>
    <property type="match status" value="6"/>
</dbReference>
<dbReference type="AlphaFoldDB" id="A0A811K843"/>
<dbReference type="SUPFAM" id="SSF52047">
    <property type="entry name" value="RNI-like"/>
    <property type="match status" value="1"/>
</dbReference>
<dbReference type="PANTHER" id="PTHR24373">
    <property type="entry name" value="SLIT RELATED LEUCINE-RICH REPEAT NEURONAL PROTEIN"/>
    <property type="match status" value="1"/>
</dbReference>
<evidence type="ECO:0000256" key="4">
    <source>
        <dbReference type="SAM" id="MobiDB-lite"/>
    </source>
</evidence>
<dbReference type="Proteomes" id="UP000614601">
    <property type="component" value="Unassembled WGS sequence"/>
</dbReference>
<dbReference type="EMBL" id="CAJFCW020000002">
    <property type="protein sequence ID" value="CAG9092884.1"/>
    <property type="molecule type" value="Genomic_DNA"/>
</dbReference>
<dbReference type="SMART" id="SM00369">
    <property type="entry name" value="LRR_TYP"/>
    <property type="match status" value="31"/>
</dbReference>
<gene>
    <name evidence="6" type="ORF">BOKJ2_LOCUS3575</name>
</gene>
<keyword evidence="7" id="KW-1185">Reference proteome</keyword>
<keyword evidence="2 5" id="KW-0732">Signal</keyword>
<evidence type="ECO:0000256" key="2">
    <source>
        <dbReference type="ARBA" id="ARBA00022729"/>
    </source>
</evidence>
<evidence type="ECO:0000256" key="5">
    <source>
        <dbReference type="SAM" id="SignalP"/>
    </source>
</evidence>
<keyword evidence="1" id="KW-0433">Leucine-rich repeat</keyword>
<feature type="region of interest" description="Disordered" evidence="4">
    <location>
        <begin position="1211"/>
        <end position="1236"/>
    </location>
</feature>
<proteinExistence type="predicted"/>
<dbReference type="InterPro" id="IPR050328">
    <property type="entry name" value="Dev_Immune_Receptor"/>
</dbReference>
<sequence length="1274" mass="145783">MSSDIFLLILLVVGCVRSCKINPETAFRTCSCNPVGKNLIEVKCVNQDWDRIPSLQRILPLEDRSHVNISKLDIEKSSVSLISSDTFKNHSIQTLTLSNNRIGTLNVNAFRGLEESLQELDLQNNHLTIFPFWAFTFLRNLITLKLHNNQINDLGANLSKENQLKRLKVMHLDGNDISQIGPHSLSGFPINVLTLSSNQIRQLDHSSLPYTLSILDLSKNLLDKIPLKSLKDLQLLTQLDLHENRIRDVVSTSDVEFKNSIKINLASNLISKLTSDSFKSFKRISELDLGMNKITTVNEHAFRGVEKLEKISLAFNHIESLPPNTFFDLNKTLRKLNMAYNELTRIPEALKTLVSLEVLELNNNKITEINNDDVAKFKPTLKILRLDFNCLQEVHPDIFDGMQRIETLDLSNNQIRHLGKMAFGTTNGAAGSLKQLNLAGNKLEHLTDAGIFFYFTTLHYLNLSYNRLTNITSDALGRLSALKVIELKGNKLSEYPKTSMYNLKQLRSIQLSRNLIDELPVQLLEHNREVTELNLKGNNIKTINDQSFHKSVSQNLKWIDLSHNRIEEIGTDAFEGLPALSHVDLNTNQLLHLNPQTFNQLPQLKSLNLENNQINVIHDFAFNQLPTLSHLNLGFNQIESFSENSFQNVSQLEKLSVSHNNLRTFDFNFLNNDIQKLTVLDLSHNQLSYIDLMTSQHKLQHLSLKHNEFEFINNQLFSTSLYLKTIDLSMNSIIEIHVEAFQKATYLKHIFLTDNRLTNIWRDTFANQKKIELLDLSHNFITNVEAGVFGRNNVANINLSFNNLSSIPTKALSSVPSSLLTLELSHNSIRSVERNDFLELTTLETLIISNNRIEIIEANAFAQLSRLRKLDLSGNPITTWHPQALNKISPSLEELNLAATGLFSFPRIPTKNLMILNISHNKVYDIQKEEIESIGNLQVLDLSYNNLVAVHNNITTKLKNLRKLYLNGNPIQKFENYFFEPFSRMQTLELSNMKDLKYLPSPKQFSYLTKLQNLHLYKIPDNVIYNLTSILLSLPPLHTLHIQINGHTLDNQLAEVDSRLLNELMLTGSSLKVINSHLLSKIKRFRLHLMIKHTSLSFIPSNFFSHLKGIRYLSLTLPNNQIETMSELFKHGSPPVLNSHGTILEHLDISENPLTCDCRMKFLNSWIYYTREELKSWPTVKQALKNTKCLNYNNNSDSLWTLYDLTRTDHPRENDNFEERSKNSKPHFSEKPSPPLYCHENGKENKISQLFSSTSASTFTRLLLLITMAFGFLS</sequence>
<evidence type="ECO:0000256" key="1">
    <source>
        <dbReference type="ARBA" id="ARBA00022614"/>
    </source>
</evidence>
<evidence type="ECO:0000313" key="6">
    <source>
        <dbReference type="EMBL" id="CAD5211200.1"/>
    </source>
</evidence>
<dbReference type="SMART" id="SM00365">
    <property type="entry name" value="LRR_SD22"/>
    <property type="match status" value="14"/>
</dbReference>
<dbReference type="Pfam" id="PF13516">
    <property type="entry name" value="LRR_6"/>
    <property type="match status" value="1"/>
</dbReference>
<dbReference type="InterPro" id="IPR032675">
    <property type="entry name" value="LRR_dom_sf"/>
</dbReference>
<dbReference type="PANTHER" id="PTHR24373:SF275">
    <property type="entry name" value="TIR DOMAIN-CONTAINING PROTEIN"/>
    <property type="match status" value="1"/>
</dbReference>
<dbReference type="Pfam" id="PF12799">
    <property type="entry name" value="LRR_4"/>
    <property type="match status" value="1"/>
</dbReference>
<dbReference type="Proteomes" id="UP000783686">
    <property type="component" value="Unassembled WGS sequence"/>
</dbReference>
<dbReference type="PROSITE" id="PS51450">
    <property type="entry name" value="LRR"/>
    <property type="match status" value="10"/>
</dbReference>
<dbReference type="PRINTS" id="PR00019">
    <property type="entry name" value="LEURICHRPT"/>
</dbReference>
<evidence type="ECO:0000313" key="7">
    <source>
        <dbReference type="Proteomes" id="UP000614601"/>
    </source>
</evidence>
<reference evidence="6" key="1">
    <citation type="submission" date="2020-09" db="EMBL/GenBank/DDBJ databases">
        <authorList>
            <person name="Kikuchi T."/>
        </authorList>
    </citation>
    <scope>NUCLEOTIDE SEQUENCE</scope>
    <source>
        <strain evidence="6">SH1</strain>
    </source>
</reference>
<protein>
    <recommendedName>
        <fullName evidence="8">Chaoptin</fullName>
    </recommendedName>
</protein>
<dbReference type="SMART" id="SM00364">
    <property type="entry name" value="LRR_BAC"/>
    <property type="match status" value="12"/>
</dbReference>
<feature type="chain" id="PRO_5036220973" description="Chaoptin" evidence="5">
    <location>
        <begin position="19"/>
        <end position="1274"/>
    </location>
</feature>
<dbReference type="InterPro" id="IPR003591">
    <property type="entry name" value="Leu-rich_rpt_typical-subtyp"/>
</dbReference>
<comment type="caution">
    <text evidence="6">The sequence shown here is derived from an EMBL/GenBank/DDBJ whole genome shotgun (WGS) entry which is preliminary data.</text>
</comment>
<dbReference type="InterPro" id="IPR025875">
    <property type="entry name" value="Leu-rich_rpt_4"/>
</dbReference>
<dbReference type="OrthoDB" id="10022853at2759"/>
<feature type="signal peptide" evidence="5">
    <location>
        <begin position="1"/>
        <end position="18"/>
    </location>
</feature>
<name>A0A811K843_9BILA</name>
<dbReference type="InterPro" id="IPR001611">
    <property type="entry name" value="Leu-rich_rpt"/>
</dbReference>
<dbReference type="SUPFAM" id="SSF52058">
    <property type="entry name" value="L domain-like"/>
    <property type="match status" value="5"/>
</dbReference>
<dbReference type="Pfam" id="PF13855">
    <property type="entry name" value="LRR_8"/>
    <property type="match status" value="8"/>
</dbReference>